<dbReference type="Proteomes" id="UP000489600">
    <property type="component" value="Unassembled WGS sequence"/>
</dbReference>
<evidence type="ECO:0000256" key="2">
    <source>
        <dbReference type="ARBA" id="ARBA00022670"/>
    </source>
</evidence>
<keyword evidence="4" id="KW-0732">Signal</keyword>
<keyword evidence="7" id="KW-1185">Reference proteome</keyword>
<dbReference type="PROSITE" id="PS51767">
    <property type="entry name" value="PEPTIDASE_A1"/>
    <property type="match status" value="1"/>
</dbReference>
<keyword evidence="3" id="KW-0378">Hydrolase</keyword>
<dbReference type="GO" id="GO:0008233">
    <property type="term" value="F:peptidase activity"/>
    <property type="evidence" value="ECO:0007669"/>
    <property type="project" value="UniProtKB-KW"/>
</dbReference>
<reference evidence="6" key="1">
    <citation type="submission" date="2019-07" db="EMBL/GenBank/DDBJ databases">
        <authorList>
            <person name="Dittberner H."/>
        </authorList>
    </citation>
    <scope>NUCLEOTIDE SEQUENCE [LARGE SCALE GENOMIC DNA]</scope>
</reference>
<dbReference type="InterPro" id="IPR033121">
    <property type="entry name" value="PEPTIDASE_A1"/>
</dbReference>
<dbReference type="EMBL" id="CABITT030000004">
    <property type="protein sequence ID" value="VVB02200.1"/>
    <property type="molecule type" value="Genomic_DNA"/>
</dbReference>
<dbReference type="GO" id="GO:0006508">
    <property type="term" value="P:proteolysis"/>
    <property type="evidence" value="ECO:0007669"/>
    <property type="project" value="UniProtKB-KW"/>
</dbReference>
<evidence type="ECO:0000259" key="5">
    <source>
        <dbReference type="PROSITE" id="PS51767"/>
    </source>
</evidence>
<protein>
    <recommendedName>
        <fullName evidence="5">Peptidase A1 domain-containing protein</fullName>
    </recommendedName>
</protein>
<dbReference type="InterPro" id="IPR032861">
    <property type="entry name" value="TAXi_N"/>
</dbReference>
<keyword evidence="2" id="KW-0645">Protease</keyword>
<comment type="similarity">
    <text evidence="1">Belongs to the peptidase A1 family.</text>
</comment>
<dbReference type="InterPro" id="IPR021109">
    <property type="entry name" value="Peptidase_aspartic_dom_sf"/>
</dbReference>
<evidence type="ECO:0000313" key="6">
    <source>
        <dbReference type="EMBL" id="VVB02200.1"/>
    </source>
</evidence>
<dbReference type="InterPro" id="IPR032799">
    <property type="entry name" value="TAXi_C"/>
</dbReference>
<comment type="caution">
    <text evidence="6">The sequence shown here is derived from an EMBL/GenBank/DDBJ whole genome shotgun (WGS) entry which is preliminary data.</text>
</comment>
<dbReference type="InterPro" id="IPR051708">
    <property type="entry name" value="Plant_Aspart_Prot_A1"/>
</dbReference>
<dbReference type="Pfam" id="PF14543">
    <property type="entry name" value="TAXi_N"/>
    <property type="match status" value="1"/>
</dbReference>
<feature type="chain" id="PRO_5021958308" description="Peptidase A1 domain-containing protein" evidence="4">
    <location>
        <begin position="22"/>
        <end position="368"/>
    </location>
</feature>
<gene>
    <name evidence="6" type="ORF">ANE_LOCUS12644</name>
</gene>
<evidence type="ECO:0000256" key="3">
    <source>
        <dbReference type="ARBA" id="ARBA00022801"/>
    </source>
</evidence>
<evidence type="ECO:0000256" key="4">
    <source>
        <dbReference type="SAM" id="SignalP"/>
    </source>
</evidence>
<evidence type="ECO:0000256" key="1">
    <source>
        <dbReference type="ARBA" id="ARBA00007447"/>
    </source>
</evidence>
<organism evidence="6 7">
    <name type="scientific">Arabis nemorensis</name>
    <dbReference type="NCBI Taxonomy" id="586526"/>
    <lineage>
        <taxon>Eukaryota</taxon>
        <taxon>Viridiplantae</taxon>
        <taxon>Streptophyta</taxon>
        <taxon>Embryophyta</taxon>
        <taxon>Tracheophyta</taxon>
        <taxon>Spermatophyta</taxon>
        <taxon>Magnoliopsida</taxon>
        <taxon>eudicotyledons</taxon>
        <taxon>Gunneridae</taxon>
        <taxon>Pentapetalae</taxon>
        <taxon>rosids</taxon>
        <taxon>malvids</taxon>
        <taxon>Brassicales</taxon>
        <taxon>Brassicaceae</taxon>
        <taxon>Arabideae</taxon>
        <taxon>Arabis</taxon>
    </lineage>
</organism>
<feature type="signal peptide" evidence="4">
    <location>
        <begin position="1"/>
        <end position="21"/>
    </location>
</feature>
<dbReference type="GO" id="GO:0005576">
    <property type="term" value="C:extracellular region"/>
    <property type="evidence" value="ECO:0007669"/>
    <property type="project" value="TreeGrafter"/>
</dbReference>
<sequence length="368" mass="40849">MTVALSLQIITSFLLITTTTSSPHGFTIDLIQRRTNSSSSRPSNPDGSSPYANTVYDSFTYLMKLKIGTPPVEIEATIDTGSNIIRTQCLPCLHCYDQEVTIFDPSKSSTYKEKNPYEIIYVDKSYSKGTLATGLVSSKSSGMVGLNLGALSLISQMGDDFLGFRIGTKSDANSDQCWGEPHIERLGTEFHSLEGNIIIDSGTANTYLHDRYCNQVKVAVDILATVKQTAFPGETLCYDTDNIGIFPVVTMHFLGGADLVLDRQGMYVDMGRNYFVAITCVGPTEDAIFGNIAQNNWLVGYDTYSQLVSFKSTDCSALWSSETTNQECVFLLPCFSEQYETENHNLHISQVFWSFATWSFLEHLLYNM</sequence>
<dbReference type="Pfam" id="PF14541">
    <property type="entry name" value="TAXi_C"/>
    <property type="match status" value="1"/>
</dbReference>
<dbReference type="PANTHER" id="PTHR47967">
    <property type="entry name" value="OS07G0603500 PROTEIN-RELATED"/>
    <property type="match status" value="1"/>
</dbReference>
<dbReference type="SUPFAM" id="SSF50630">
    <property type="entry name" value="Acid proteases"/>
    <property type="match status" value="1"/>
</dbReference>
<dbReference type="PANTHER" id="PTHR47967:SF110">
    <property type="entry name" value="PEPTIDASE A1 DOMAIN-CONTAINING PROTEIN"/>
    <property type="match status" value="1"/>
</dbReference>
<name>A0A565BMQ9_9BRAS</name>
<dbReference type="OrthoDB" id="2747330at2759"/>
<dbReference type="AlphaFoldDB" id="A0A565BMQ9"/>
<accession>A0A565BMQ9</accession>
<feature type="domain" description="Peptidase A1" evidence="5">
    <location>
        <begin position="61"/>
        <end position="368"/>
    </location>
</feature>
<proteinExistence type="inferred from homology"/>
<dbReference type="Gene3D" id="2.40.70.10">
    <property type="entry name" value="Acid Proteases"/>
    <property type="match status" value="2"/>
</dbReference>
<evidence type="ECO:0000313" key="7">
    <source>
        <dbReference type="Proteomes" id="UP000489600"/>
    </source>
</evidence>